<organism evidence="12 13">
    <name type="scientific">Leptobrachium leishanense</name>
    <name type="common">Leishan spiny toad</name>
    <dbReference type="NCBI Taxonomy" id="445787"/>
    <lineage>
        <taxon>Eukaryota</taxon>
        <taxon>Metazoa</taxon>
        <taxon>Chordata</taxon>
        <taxon>Craniata</taxon>
        <taxon>Vertebrata</taxon>
        <taxon>Euteleostomi</taxon>
        <taxon>Amphibia</taxon>
        <taxon>Batrachia</taxon>
        <taxon>Anura</taxon>
        <taxon>Pelobatoidea</taxon>
        <taxon>Megophryidae</taxon>
        <taxon>Leptobrachium</taxon>
    </lineage>
</organism>
<dbReference type="SMART" id="SM00054">
    <property type="entry name" value="EFh"/>
    <property type="match status" value="3"/>
</dbReference>
<keyword evidence="13" id="KW-1185">Reference proteome</keyword>
<evidence type="ECO:0000256" key="2">
    <source>
        <dbReference type="ARBA" id="ARBA00022670"/>
    </source>
</evidence>
<dbReference type="GO" id="GO:0005509">
    <property type="term" value="F:calcium ion binding"/>
    <property type="evidence" value="ECO:0007669"/>
    <property type="project" value="InterPro"/>
</dbReference>
<keyword evidence="6" id="KW-0106">Calcium</keyword>
<dbReference type="AlphaFoldDB" id="A0A8C5QDQ8"/>
<evidence type="ECO:0000256" key="4">
    <source>
        <dbReference type="ARBA" id="ARBA00022801"/>
    </source>
</evidence>
<dbReference type="PRINTS" id="PR00704">
    <property type="entry name" value="CALPAIN"/>
</dbReference>
<feature type="active site" evidence="7 8">
    <location>
        <position position="286"/>
    </location>
</feature>
<evidence type="ECO:0000256" key="8">
    <source>
        <dbReference type="PROSITE-ProRule" id="PRU00239"/>
    </source>
</evidence>
<evidence type="ECO:0000313" key="12">
    <source>
        <dbReference type="Ensembl" id="ENSLLEP00000036807.1"/>
    </source>
</evidence>
<dbReference type="SMART" id="SM00720">
    <property type="entry name" value="calpain_III"/>
    <property type="match status" value="1"/>
</dbReference>
<sequence>MSGIAAKISNDKAKSQGLGTPDNPVKYLKQDYEKLKAKFLKLNKLFEDNTFSRNNKSLGINKLSPDSEKAKDIVWKRAKNLHNDPQFIVNGATHEDIIQGKLGNCWFVASIATLTENQDFLPIVVPGNQSFQKDYAGIFHFKFWQYGEWVDVVVDDFLPTKSGKLYFMKSLSRNEFWGALLEKAYAKLHGSYEALISGYAAESMQDFTGGTVESYYISDVPENLQKIIQKRQEANALLTCASIQSSDARSQASEESGVVTGHAYTICGIEKVLFQGGEENIIKLRNPWGKREWTGAWSDNAPEWKKVDPKTRRKLTERKDDGEFWMSFTDFIKHYRRVDICNINLSNAIKTKDKDWHETQFSGKWRKGVTAGGDKDGQTFCTNPQFWATLDTPDHNHRGSSNEPYCRVIISLIQKERRQKRLIMKETVNIGFCVYKIPKEVDKSSNDQLDETFFKKHEPVGVKKCTDYREVSKIFKLPVGTYLIIPHTSKANQEAEFCLRVFTEKRIGAFGGIGAGINPSKKKTSLPDVKCQGEAPNLVDIDQVTLPRIPEVTICPGGIRVIDKETSLPDVKCQGEAPNLVDIDQVTLPRIPEVTICPGGIRVIDKEVTLPRIPEVTICPGGIRVIDKEKNELDVHNLKAVLNEILSKRCDIKSEGLSLTTCREIINLFDMDRTGTLSVEEFKVLWKTLEEHMEIFKAMDADCSGSMDAFEMRRALGKAGFRLGNNILEVIVQKYASSDLTIQFDDFIACVMRLQTLFKMFNLLDTNQSGFITLSLAEWLCVALA</sequence>
<dbReference type="InterPro" id="IPR033883">
    <property type="entry name" value="C2_III"/>
</dbReference>
<evidence type="ECO:0000259" key="11">
    <source>
        <dbReference type="PROSITE" id="PS50222"/>
    </source>
</evidence>
<dbReference type="InterPro" id="IPR001300">
    <property type="entry name" value="Peptidase_C2_calpain_cat"/>
</dbReference>
<reference evidence="12" key="1">
    <citation type="submission" date="2025-08" db="UniProtKB">
        <authorList>
            <consortium name="Ensembl"/>
        </authorList>
    </citation>
    <scope>IDENTIFICATION</scope>
</reference>
<feature type="active site" evidence="7 8">
    <location>
        <position position="105"/>
    </location>
</feature>
<dbReference type="FunFam" id="2.60.120.380:FF:000011">
    <property type="entry name" value="Calpain 12"/>
    <property type="match status" value="1"/>
</dbReference>
<dbReference type="InterPro" id="IPR022683">
    <property type="entry name" value="Calpain_III"/>
</dbReference>
<dbReference type="PROSITE" id="PS50203">
    <property type="entry name" value="CALPAIN_CAT"/>
    <property type="match status" value="1"/>
</dbReference>
<dbReference type="PROSITE" id="PS00018">
    <property type="entry name" value="EF_HAND_1"/>
    <property type="match status" value="2"/>
</dbReference>
<dbReference type="InterPro" id="IPR038765">
    <property type="entry name" value="Papain-like_cys_pep_sf"/>
</dbReference>
<dbReference type="Pfam" id="PF00648">
    <property type="entry name" value="Peptidase_C2"/>
    <property type="match status" value="1"/>
</dbReference>
<dbReference type="InterPro" id="IPR018247">
    <property type="entry name" value="EF_Hand_1_Ca_BS"/>
</dbReference>
<evidence type="ECO:0000256" key="1">
    <source>
        <dbReference type="ARBA" id="ARBA00007623"/>
    </source>
</evidence>
<feature type="region of interest" description="Disordered" evidence="9">
    <location>
        <begin position="1"/>
        <end position="24"/>
    </location>
</feature>
<feature type="domain" description="Calpain catalytic" evidence="10">
    <location>
        <begin position="45"/>
        <end position="344"/>
    </location>
</feature>
<dbReference type="SMART" id="SM00230">
    <property type="entry name" value="CysPc"/>
    <property type="match status" value="1"/>
</dbReference>
<keyword evidence="3" id="KW-0479">Metal-binding</keyword>
<feature type="domain" description="EF-hand" evidence="11">
    <location>
        <begin position="693"/>
        <end position="722"/>
    </location>
</feature>
<dbReference type="InterPro" id="IPR022682">
    <property type="entry name" value="Calpain_domain_III"/>
</dbReference>
<dbReference type="Gene3D" id="3.90.70.10">
    <property type="entry name" value="Cysteine proteinases"/>
    <property type="match status" value="1"/>
</dbReference>
<dbReference type="PANTHER" id="PTHR10183:SF374">
    <property type="entry name" value="CALPAIN-8"/>
    <property type="match status" value="1"/>
</dbReference>
<name>A0A8C5QDQ8_9ANUR</name>
<dbReference type="CDD" id="cd00044">
    <property type="entry name" value="CysPc"/>
    <property type="match status" value="1"/>
</dbReference>
<dbReference type="OrthoDB" id="424753at2759"/>
<dbReference type="CDD" id="cd00214">
    <property type="entry name" value="Calpain_III"/>
    <property type="match status" value="1"/>
</dbReference>
<evidence type="ECO:0000256" key="5">
    <source>
        <dbReference type="ARBA" id="ARBA00022807"/>
    </source>
</evidence>
<dbReference type="InterPro" id="IPR011992">
    <property type="entry name" value="EF-hand-dom_pair"/>
</dbReference>
<proteinExistence type="inferred from homology"/>
<dbReference type="Gene3D" id="2.60.120.380">
    <property type="match status" value="1"/>
</dbReference>
<dbReference type="PROSITE" id="PS50222">
    <property type="entry name" value="EF_HAND_2"/>
    <property type="match status" value="2"/>
</dbReference>
<keyword evidence="5 8" id="KW-0788">Thiol protease</keyword>
<dbReference type="InterPro" id="IPR002048">
    <property type="entry name" value="EF_hand_dom"/>
</dbReference>
<feature type="domain" description="EF-hand" evidence="11">
    <location>
        <begin position="657"/>
        <end position="692"/>
    </location>
</feature>
<evidence type="ECO:0000256" key="3">
    <source>
        <dbReference type="ARBA" id="ARBA00022723"/>
    </source>
</evidence>
<dbReference type="GO" id="GO:0005737">
    <property type="term" value="C:cytoplasm"/>
    <property type="evidence" value="ECO:0007669"/>
    <property type="project" value="TreeGrafter"/>
</dbReference>
<dbReference type="InterPro" id="IPR000169">
    <property type="entry name" value="Pept_cys_AS"/>
</dbReference>
<dbReference type="PROSITE" id="PS00139">
    <property type="entry name" value="THIOL_PROTEASE_CYS"/>
    <property type="match status" value="1"/>
</dbReference>
<evidence type="ECO:0000259" key="10">
    <source>
        <dbReference type="PROSITE" id="PS50203"/>
    </source>
</evidence>
<dbReference type="Ensembl" id="ENSLLET00000038228.1">
    <property type="protein sequence ID" value="ENSLLEP00000036807.1"/>
    <property type="gene ID" value="ENSLLEG00000023310.1"/>
</dbReference>
<dbReference type="GO" id="GO:0006508">
    <property type="term" value="P:proteolysis"/>
    <property type="evidence" value="ECO:0007669"/>
    <property type="project" value="UniProtKB-KW"/>
</dbReference>
<dbReference type="Pfam" id="PF13202">
    <property type="entry name" value="EF-hand_5"/>
    <property type="match status" value="1"/>
</dbReference>
<comment type="similarity">
    <text evidence="1">Belongs to the peptidase C2 family.</text>
</comment>
<dbReference type="Pfam" id="PF13833">
    <property type="entry name" value="EF-hand_8"/>
    <property type="match status" value="1"/>
</dbReference>
<evidence type="ECO:0000256" key="9">
    <source>
        <dbReference type="SAM" id="MobiDB-lite"/>
    </source>
</evidence>
<dbReference type="GeneTree" id="ENSGT00940000160090"/>
<dbReference type="SUPFAM" id="SSF49758">
    <property type="entry name" value="Calpain large subunit, middle domain (domain III)"/>
    <property type="match status" value="1"/>
</dbReference>
<dbReference type="Gene3D" id="1.10.238.10">
    <property type="entry name" value="EF-hand"/>
    <property type="match status" value="1"/>
</dbReference>
<dbReference type="Pfam" id="PF01067">
    <property type="entry name" value="Calpain_III"/>
    <property type="match status" value="1"/>
</dbReference>
<reference evidence="12" key="2">
    <citation type="submission" date="2025-09" db="UniProtKB">
        <authorList>
            <consortium name="Ensembl"/>
        </authorList>
    </citation>
    <scope>IDENTIFICATION</scope>
</reference>
<dbReference type="FunFam" id="3.90.70.10:FF:000001">
    <property type="entry name" value="Calpain-1 catalytic subunit"/>
    <property type="match status" value="1"/>
</dbReference>
<dbReference type="Proteomes" id="UP000694569">
    <property type="component" value="Unplaced"/>
</dbReference>
<evidence type="ECO:0000313" key="13">
    <source>
        <dbReference type="Proteomes" id="UP000694569"/>
    </source>
</evidence>
<accession>A0A8C5QDQ8</accession>
<evidence type="ECO:0000256" key="6">
    <source>
        <dbReference type="ARBA" id="ARBA00022837"/>
    </source>
</evidence>
<dbReference type="PANTHER" id="PTHR10183">
    <property type="entry name" value="CALPAIN"/>
    <property type="match status" value="1"/>
</dbReference>
<dbReference type="GO" id="GO:0004198">
    <property type="term" value="F:calcium-dependent cysteine-type endopeptidase activity"/>
    <property type="evidence" value="ECO:0007669"/>
    <property type="project" value="InterPro"/>
</dbReference>
<feature type="active site" evidence="7 8">
    <location>
        <position position="262"/>
    </location>
</feature>
<dbReference type="InterPro" id="IPR022684">
    <property type="entry name" value="Calpain_cysteine_protease"/>
</dbReference>
<dbReference type="SUPFAM" id="SSF54001">
    <property type="entry name" value="Cysteine proteinases"/>
    <property type="match status" value="1"/>
</dbReference>
<protein>
    <submittedName>
        <fullName evidence="12">Uncharacterized protein</fullName>
    </submittedName>
</protein>
<dbReference type="SUPFAM" id="SSF47473">
    <property type="entry name" value="EF-hand"/>
    <property type="match status" value="1"/>
</dbReference>
<keyword evidence="4 8" id="KW-0378">Hydrolase</keyword>
<evidence type="ECO:0000256" key="7">
    <source>
        <dbReference type="PIRSR" id="PIRSR622684-1"/>
    </source>
</evidence>
<dbReference type="InterPro" id="IPR036213">
    <property type="entry name" value="Calpain_III_sf"/>
</dbReference>
<keyword evidence="2 8" id="KW-0645">Protease</keyword>